<gene>
    <name evidence="1" type="ORF">Plec18167_007604</name>
</gene>
<evidence type="ECO:0000313" key="1">
    <source>
        <dbReference type="EMBL" id="KAL1870086.1"/>
    </source>
</evidence>
<proteinExistence type="predicted"/>
<organism evidence="1 2">
    <name type="scientific">Paecilomyces lecythidis</name>
    <dbReference type="NCBI Taxonomy" id="3004212"/>
    <lineage>
        <taxon>Eukaryota</taxon>
        <taxon>Fungi</taxon>
        <taxon>Dikarya</taxon>
        <taxon>Ascomycota</taxon>
        <taxon>Pezizomycotina</taxon>
        <taxon>Eurotiomycetes</taxon>
        <taxon>Eurotiomycetidae</taxon>
        <taxon>Eurotiales</taxon>
        <taxon>Thermoascaceae</taxon>
        <taxon>Paecilomyces</taxon>
    </lineage>
</organism>
<protein>
    <submittedName>
        <fullName evidence="1">Uncharacterized protein</fullName>
    </submittedName>
</protein>
<evidence type="ECO:0000313" key="2">
    <source>
        <dbReference type="Proteomes" id="UP001583193"/>
    </source>
</evidence>
<keyword evidence="2" id="KW-1185">Reference proteome</keyword>
<accession>A0ABR3X2Y3</accession>
<dbReference type="Proteomes" id="UP001583193">
    <property type="component" value="Unassembled WGS sequence"/>
</dbReference>
<comment type="caution">
    <text evidence="1">The sequence shown here is derived from an EMBL/GenBank/DDBJ whole genome shotgun (WGS) entry which is preliminary data.</text>
</comment>
<dbReference type="EMBL" id="JAVDPF010000032">
    <property type="protein sequence ID" value="KAL1870086.1"/>
    <property type="molecule type" value="Genomic_DNA"/>
</dbReference>
<name>A0ABR3X2Y3_9EURO</name>
<sequence>MVLDVVNHIFHYPRMYHSKLIDALGHHESSAVSHVAQISETFITLRQSIHTCNTHKLDSQSVTQDVAEQMEKLRRQIGALRSIKDNKVVLATAQTIELASDLLWGAQPEANLALLAAELKETLEQIPMRPCIYMDLTSCQLIIGATAAEKGTTTREWFVDKLKIAAQAMQSRGWVQPFDILEKGLQADRDLAGWLTMLKPDLLNT</sequence>
<reference evidence="1 2" key="1">
    <citation type="journal article" date="2024" name="IMA Fungus">
        <title>IMA Genome - F19 : A genome assembly and annotation guide to empower mycologists, including annotated draft genome sequences of Ceratocystis pirilliformis, Diaporthe australafricana, Fusarium ophioides, Paecilomyces lecythidis, and Sporothrix stenoceras.</title>
        <authorList>
            <person name="Aylward J."/>
            <person name="Wilson A.M."/>
            <person name="Visagie C.M."/>
            <person name="Spraker J."/>
            <person name="Barnes I."/>
            <person name="Buitendag C."/>
            <person name="Ceriani C."/>
            <person name="Del Mar Angel L."/>
            <person name="du Plessis D."/>
            <person name="Fuchs T."/>
            <person name="Gasser K."/>
            <person name="Kramer D."/>
            <person name="Li W."/>
            <person name="Munsamy K."/>
            <person name="Piso A."/>
            <person name="Price J.L."/>
            <person name="Sonnekus B."/>
            <person name="Thomas C."/>
            <person name="van der Nest A."/>
            <person name="van Dijk A."/>
            <person name="van Heerden A."/>
            <person name="van Vuuren N."/>
            <person name="Yilmaz N."/>
            <person name="Duong T.A."/>
            <person name="van der Merwe N.A."/>
            <person name="Wingfield M.J."/>
            <person name="Wingfield B.D."/>
        </authorList>
    </citation>
    <scope>NUCLEOTIDE SEQUENCE [LARGE SCALE GENOMIC DNA]</scope>
    <source>
        <strain evidence="1 2">CMW 18167</strain>
    </source>
</reference>